<organism evidence="2 3">
    <name type="scientific">Blastopirellula marina</name>
    <dbReference type="NCBI Taxonomy" id="124"/>
    <lineage>
        <taxon>Bacteria</taxon>
        <taxon>Pseudomonadati</taxon>
        <taxon>Planctomycetota</taxon>
        <taxon>Planctomycetia</taxon>
        <taxon>Pirellulales</taxon>
        <taxon>Pirellulaceae</taxon>
        <taxon>Blastopirellula</taxon>
    </lineage>
</organism>
<dbReference type="NCBIfam" id="TIGR02999">
    <property type="entry name" value="Sig-70_X6"/>
    <property type="match status" value="1"/>
</dbReference>
<dbReference type="InterPro" id="IPR053812">
    <property type="entry name" value="HTH_Sigma70_ECF-like"/>
</dbReference>
<feature type="domain" description="RNA polymerase sigma-70 ECF-like HTH" evidence="1">
    <location>
        <begin position="21"/>
        <end position="189"/>
    </location>
</feature>
<dbReference type="InterPro" id="IPR014284">
    <property type="entry name" value="RNA_pol_sigma-70_dom"/>
</dbReference>
<dbReference type="AlphaFoldDB" id="A0A2S8G9C5"/>
<reference evidence="2 3" key="1">
    <citation type="submission" date="2018-02" db="EMBL/GenBank/DDBJ databases">
        <title>Comparative genomes isolates from brazilian mangrove.</title>
        <authorList>
            <person name="Araujo J.E."/>
            <person name="Taketani R.G."/>
            <person name="Silva M.C.P."/>
            <person name="Loureco M.V."/>
            <person name="Andreote F.D."/>
        </authorList>
    </citation>
    <scope>NUCLEOTIDE SEQUENCE [LARGE SCALE GENOMIC DNA]</scope>
    <source>
        <strain evidence="2 3">NAP PRIS-MGV</strain>
    </source>
</reference>
<protein>
    <submittedName>
        <fullName evidence="2">RNA polymerase subunit sigma</fullName>
    </submittedName>
</protein>
<dbReference type="InterPro" id="IPR011517">
    <property type="entry name" value="RNA_pol_sigma70_ECF-like"/>
</dbReference>
<name>A0A2S8G9C5_9BACT</name>
<sequence>MPMSESQSVSLDEHLAELFQLASVEEDVTDEIIASIYTRLRRLAHGLLAHEAPGHSLQTTDLVHEFYLRFADDQTKWQNCGHLFGSAARSMRQILVNRAIRRKRLKRGGGDRGLDIDLDRLAASQSDDLIVDLDLALKRFAEEAPRKAEIVDLRWFGGLSIEEIAVALSLSTATVKRDLRFARSWLYRDICNANK</sequence>
<evidence type="ECO:0000313" key="3">
    <source>
        <dbReference type="Proteomes" id="UP000239388"/>
    </source>
</evidence>
<accession>A0A2S8G9C5</accession>
<dbReference type="Proteomes" id="UP000239388">
    <property type="component" value="Unassembled WGS sequence"/>
</dbReference>
<dbReference type="Pfam" id="PF07638">
    <property type="entry name" value="Sigma70_ECF"/>
    <property type="match status" value="1"/>
</dbReference>
<dbReference type="SUPFAM" id="SSF88659">
    <property type="entry name" value="Sigma3 and sigma4 domains of RNA polymerase sigma factors"/>
    <property type="match status" value="1"/>
</dbReference>
<gene>
    <name evidence="2" type="ORF">C5Y98_03425</name>
</gene>
<dbReference type="EMBL" id="PUIB01000006">
    <property type="protein sequence ID" value="PQO41027.1"/>
    <property type="molecule type" value="Genomic_DNA"/>
</dbReference>
<comment type="caution">
    <text evidence="2">The sequence shown here is derived from an EMBL/GenBank/DDBJ whole genome shotgun (WGS) entry which is preliminary data.</text>
</comment>
<dbReference type="NCBIfam" id="TIGR02937">
    <property type="entry name" value="sigma70-ECF"/>
    <property type="match status" value="1"/>
</dbReference>
<proteinExistence type="predicted"/>
<dbReference type="GO" id="GO:0006352">
    <property type="term" value="P:DNA-templated transcription initiation"/>
    <property type="evidence" value="ECO:0007669"/>
    <property type="project" value="InterPro"/>
</dbReference>
<dbReference type="InterPro" id="IPR013324">
    <property type="entry name" value="RNA_pol_sigma_r3/r4-like"/>
</dbReference>
<dbReference type="InterPro" id="IPR036388">
    <property type="entry name" value="WH-like_DNA-bd_sf"/>
</dbReference>
<dbReference type="Gene3D" id="1.10.10.10">
    <property type="entry name" value="Winged helix-like DNA-binding domain superfamily/Winged helix DNA-binding domain"/>
    <property type="match status" value="1"/>
</dbReference>
<evidence type="ECO:0000259" key="1">
    <source>
        <dbReference type="Pfam" id="PF07638"/>
    </source>
</evidence>
<dbReference type="GO" id="GO:0003700">
    <property type="term" value="F:DNA-binding transcription factor activity"/>
    <property type="evidence" value="ECO:0007669"/>
    <property type="project" value="InterPro"/>
</dbReference>
<evidence type="ECO:0000313" key="2">
    <source>
        <dbReference type="EMBL" id="PQO41027.1"/>
    </source>
</evidence>